<dbReference type="RefSeq" id="WP_136358487.1">
    <property type="nucleotide sequence ID" value="NZ_SSNY01000008.1"/>
</dbReference>
<dbReference type="EMBL" id="SSNY01000008">
    <property type="protein sequence ID" value="THF56390.1"/>
    <property type="molecule type" value="Genomic_DNA"/>
</dbReference>
<dbReference type="Proteomes" id="UP000306441">
    <property type="component" value="Unassembled WGS sequence"/>
</dbReference>
<organism evidence="1 2">
    <name type="scientific">Ollibium composti</name>
    <dbReference type="NCBI Taxonomy" id="2675109"/>
    <lineage>
        <taxon>Bacteria</taxon>
        <taxon>Pseudomonadati</taxon>
        <taxon>Pseudomonadota</taxon>
        <taxon>Alphaproteobacteria</taxon>
        <taxon>Hyphomicrobiales</taxon>
        <taxon>Phyllobacteriaceae</taxon>
        <taxon>Ollibium</taxon>
    </lineage>
</organism>
<dbReference type="InterPro" id="IPR036412">
    <property type="entry name" value="HAD-like_sf"/>
</dbReference>
<protein>
    <submittedName>
        <fullName evidence="1">HAD-IIB family hydrolase</fullName>
    </submittedName>
</protein>
<dbReference type="Gene3D" id="3.40.50.1000">
    <property type="entry name" value="HAD superfamily/HAD-like"/>
    <property type="match status" value="2"/>
</dbReference>
<dbReference type="InterPro" id="IPR023214">
    <property type="entry name" value="HAD_sf"/>
</dbReference>
<evidence type="ECO:0000313" key="1">
    <source>
        <dbReference type="EMBL" id="THF56390.1"/>
    </source>
</evidence>
<proteinExistence type="predicted"/>
<evidence type="ECO:0000313" key="2">
    <source>
        <dbReference type="Proteomes" id="UP000306441"/>
    </source>
</evidence>
<comment type="caution">
    <text evidence="1">The sequence shown here is derived from an EMBL/GenBank/DDBJ whole genome shotgun (WGS) entry which is preliminary data.</text>
</comment>
<dbReference type="PANTHER" id="PTHR10000">
    <property type="entry name" value="PHOSPHOSERINE PHOSPHATASE"/>
    <property type="match status" value="1"/>
</dbReference>
<dbReference type="GO" id="GO:0016787">
    <property type="term" value="F:hydrolase activity"/>
    <property type="evidence" value="ECO:0007669"/>
    <property type="project" value="UniProtKB-KW"/>
</dbReference>
<sequence>MKPVAAMPLDVAARISVVLTDIDDTLTNEGRLPAAAYAALERLSEAGIAVAPITGRPAGWCDMIARMWPIAGVVGENGAFYFSYDAQGRRMRRVFAIPAEQRAADRARLEQLRERILAAVPGAAVSADQLYREADLAIDFCEDVPALPPEDVDRIKRIFEEGGAVAKISSIHVNGWFGSYDKLSMTRRFAAEILNMDIDAERERVVFAGDSPNDAPMFAFFPNACGVANVRRFAGRIEAEPAYVASSEGGFGFVEIADRLIEARSEAARRGAAE</sequence>
<dbReference type="SUPFAM" id="SSF56784">
    <property type="entry name" value="HAD-like"/>
    <property type="match status" value="1"/>
</dbReference>
<dbReference type="InterPro" id="IPR006379">
    <property type="entry name" value="HAD-SF_hydro_IIB"/>
</dbReference>
<keyword evidence="2" id="KW-1185">Reference proteome</keyword>
<dbReference type="PANTHER" id="PTHR10000:SF8">
    <property type="entry name" value="HAD SUPERFAMILY HYDROLASE-LIKE, TYPE 3"/>
    <property type="match status" value="1"/>
</dbReference>
<reference evidence="1 2" key="1">
    <citation type="submission" date="2019-04" db="EMBL/GenBank/DDBJ databases">
        <title>Mesorhizobium composti sp. nov., isolated from compost.</title>
        <authorList>
            <person name="Lin S.-Y."/>
            <person name="Hameed A."/>
            <person name="Hsieh Y.-T."/>
            <person name="Young C.-C."/>
        </authorList>
    </citation>
    <scope>NUCLEOTIDE SEQUENCE [LARGE SCALE GENOMIC DNA]</scope>
    <source>
        <strain evidence="1 2">CC-YTH430</strain>
    </source>
</reference>
<dbReference type="NCBIfam" id="TIGR01484">
    <property type="entry name" value="HAD-SF-IIB"/>
    <property type="match status" value="1"/>
</dbReference>
<gene>
    <name evidence="1" type="ORF">E6C48_14720</name>
</gene>
<keyword evidence="1" id="KW-0378">Hydrolase</keyword>
<dbReference type="Pfam" id="PF08282">
    <property type="entry name" value="Hydrolase_3"/>
    <property type="match status" value="1"/>
</dbReference>
<name>A0ABY2Q512_9HYPH</name>
<accession>A0ABY2Q512</accession>